<dbReference type="AlphaFoldDB" id="A0A382YU42"/>
<keyword evidence="1" id="KW-0472">Membrane</keyword>
<feature type="transmembrane region" description="Helical" evidence="1">
    <location>
        <begin position="12"/>
        <end position="31"/>
    </location>
</feature>
<evidence type="ECO:0000256" key="1">
    <source>
        <dbReference type="SAM" id="Phobius"/>
    </source>
</evidence>
<accession>A0A382YU42</accession>
<name>A0A382YU42_9ZZZZ</name>
<proteinExistence type="predicted"/>
<feature type="non-terminal residue" evidence="2">
    <location>
        <position position="104"/>
    </location>
</feature>
<dbReference type="EMBL" id="UINC01178079">
    <property type="protein sequence ID" value="SVD86048.1"/>
    <property type="molecule type" value="Genomic_DNA"/>
</dbReference>
<keyword evidence="1" id="KW-1133">Transmembrane helix</keyword>
<evidence type="ECO:0000313" key="2">
    <source>
        <dbReference type="EMBL" id="SVD86048.1"/>
    </source>
</evidence>
<feature type="transmembrane region" description="Helical" evidence="1">
    <location>
        <begin position="52"/>
        <end position="68"/>
    </location>
</feature>
<keyword evidence="1" id="KW-0812">Transmembrane</keyword>
<gene>
    <name evidence="2" type="ORF">METZ01_LOCUS438902</name>
</gene>
<sequence>MVLQTVNAISGRFYFLLSFIVGCWISSAGDVRNFSVRHHLHFASDYLKDMRVCVLLLLVGWSLFVSASDEVQFNRDVRPILADNCFVCHGQDAKKRKAKLRLDQ</sequence>
<reference evidence="2" key="1">
    <citation type="submission" date="2018-05" db="EMBL/GenBank/DDBJ databases">
        <authorList>
            <person name="Lanie J.A."/>
            <person name="Ng W.-L."/>
            <person name="Kazmierczak K.M."/>
            <person name="Andrzejewski T.M."/>
            <person name="Davidsen T.M."/>
            <person name="Wayne K.J."/>
            <person name="Tettelin H."/>
            <person name="Glass J.I."/>
            <person name="Rusch D."/>
            <person name="Podicherti R."/>
            <person name="Tsui H.-C.T."/>
            <person name="Winkler M.E."/>
        </authorList>
    </citation>
    <scope>NUCLEOTIDE SEQUENCE</scope>
</reference>
<organism evidence="2">
    <name type="scientific">marine metagenome</name>
    <dbReference type="NCBI Taxonomy" id="408172"/>
    <lineage>
        <taxon>unclassified sequences</taxon>
        <taxon>metagenomes</taxon>
        <taxon>ecological metagenomes</taxon>
    </lineage>
</organism>
<protein>
    <recommendedName>
        <fullName evidence="3">Cytochrome C Planctomycete-type domain-containing protein</fullName>
    </recommendedName>
</protein>
<evidence type="ECO:0008006" key="3">
    <source>
        <dbReference type="Google" id="ProtNLM"/>
    </source>
</evidence>